<name>A0A5S9NL38_9GAMM</name>
<dbReference type="Proteomes" id="UP000434580">
    <property type="component" value="Unassembled WGS sequence"/>
</dbReference>
<reference evidence="2 3" key="1">
    <citation type="submission" date="2019-11" db="EMBL/GenBank/DDBJ databases">
        <authorList>
            <person name="Holert J."/>
        </authorList>
    </citation>
    <scope>NUCLEOTIDE SEQUENCE [LARGE SCALE GENOMIC DNA]</scope>
    <source>
        <strain evidence="2">BC5_2</strain>
    </source>
</reference>
<accession>A0A5S9NL38</accession>
<evidence type="ECO:0000313" key="3">
    <source>
        <dbReference type="Proteomes" id="UP000434580"/>
    </source>
</evidence>
<dbReference type="Pfam" id="PF13511">
    <property type="entry name" value="DUF4124"/>
    <property type="match status" value="1"/>
</dbReference>
<evidence type="ECO:0000313" key="2">
    <source>
        <dbReference type="EMBL" id="CAA0094283.1"/>
    </source>
</evidence>
<sequence length="320" mass="36721">MLQKMESSLKQQLAVLALFMLLVLHSLAAEAEIYKWVDENGKVHFSDKKRPDKTQEAIELDIQPTSWKRFDIRIKTHDVTLTAKQREQIEKGVNYVYAFFDDVLYFDLYKTVPVSIDIYASESAYRQGLIEQGNPNAIRSFGMFFPKTNAILVYQRKPFDQFLHTIKHEVSHAILDSLAATIIVPSWVNEGIAEQMENIDVRGGRLVIQRDARNAAKVAYHANNGSLMGLKRFLSLPGDGWLAQHRAGNSLYPQSSQFVYFLLSTSPDRRFLTDLLHYYKRGGRKLSAYVTDDMAIGGIEGLQIRWNLWLKDQRPAELTF</sequence>
<gene>
    <name evidence="2" type="ORF">DPBNPPHM_03187</name>
</gene>
<dbReference type="EMBL" id="CACSII010000003">
    <property type="protein sequence ID" value="CAA0094283.1"/>
    <property type="molecule type" value="Genomic_DNA"/>
</dbReference>
<protein>
    <recommendedName>
        <fullName evidence="1">DUF4124 domain-containing protein</fullName>
    </recommendedName>
</protein>
<feature type="domain" description="DUF4124" evidence="1">
    <location>
        <begin position="21"/>
        <end position="64"/>
    </location>
</feature>
<proteinExistence type="predicted"/>
<organism evidence="2 3">
    <name type="scientific">BD1-7 clade bacterium</name>
    <dbReference type="NCBI Taxonomy" id="2029982"/>
    <lineage>
        <taxon>Bacteria</taxon>
        <taxon>Pseudomonadati</taxon>
        <taxon>Pseudomonadota</taxon>
        <taxon>Gammaproteobacteria</taxon>
        <taxon>Cellvibrionales</taxon>
        <taxon>Spongiibacteraceae</taxon>
        <taxon>BD1-7 clade</taxon>
    </lineage>
</organism>
<dbReference type="InterPro" id="IPR025392">
    <property type="entry name" value="DUF4124"/>
</dbReference>
<evidence type="ECO:0000259" key="1">
    <source>
        <dbReference type="Pfam" id="PF13511"/>
    </source>
</evidence>
<dbReference type="AlphaFoldDB" id="A0A5S9NL38"/>